<organism evidence="1 2">
    <name type="scientific">Sporosarcina jeotgali</name>
    <dbReference type="NCBI Taxonomy" id="3020056"/>
    <lineage>
        <taxon>Bacteria</taxon>
        <taxon>Bacillati</taxon>
        <taxon>Bacillota</taxon>
        <taxon>Bacilli</taxon>
        <taxon>Bacillales</taxon>
        <taxon>Caryophanaceae</taxon>
        <taxon>Sporosarcina</taxon>
    </lineage>
</organism>
<protein>
    <submittedName>
        <fullName evidence="1">Uncharacterized protein</fullName>
    </submittedName>
</protein>
<reference evidence="1 2" key="1">
    <citation type="submission" date="2023-01" db="EMBL/GenBank/DDBJ databases">
        <title>Sporosarcina sp. nov., isolated from Korean tranditional fermented seafood 'Jeotgal'.</title>
        <authorList>
            <person name="Yang A.-I."/>
        </authorList>
    </citation>
    <scope>NUCLEOTIDE SEQUENCE [LARGE SCALE GENOMIC DNA]</scope>
    <source>
        <strain evidence="1 2">B2O-1</strain>
    </source>
</reference>
<sequence length="190" mass="21615">MFKLTQEPDVVVRGTSGSALTLDISFGDTALEDWIAEIEAPYPLLLVDTAWAKRFPDSAELIQKKNIPVALLGNEGAAYEKDAELFTKQLEDFTLLFKKKPLWFRTSDETFPKKLQETLWKYEINALGSTLRWKGGKLPPHKRGEILTVSLERKGKTTLDDIDRLRASREFQSVEDVLFATDVKTKKIPE</sequence>
<dbReference type="RefSeq" id="WP_323691753.1">
    <property type="nucleotide sequence ID" value="NZ_CP116341.1"/>
</dbReference>
<name>A0ABZ0KXA5_9BACL</name>
<dbReference type="Proteomes" id="UP001303532">
    <property type="component" value="Chromosome"/>
</dbReference>
<gene>
    <name evidence="1" type="ORF">PGH26_14575</name>
</gene>
<proteinExistence type="predicted"/>
<evidence type="ECO:0000313" key="1">
    <source>
        <dbReference type="EMBL" id="WOV84071.1"/>
    </source>
</evidence>
<accession>A0ABZ0KXA5</accession>
<evidence type="ECO:0000313" key="2">
    <source>
        <dbReference type="Proteomes" id="UP001303532"/>
    </source>
</evidence>
<keyword evidence="2" id="KW-1185">Reference proteome</keyword>
<dbReference type="EMBL" id="CP116341">
    <property type="protein sequence ID" value="WOV84071.1"/>
    <property type="molecule type" value="Genomic_DNA"/>
</dbReference>